<comment type="caution">
    <text evidence="1">The sequence shown here is derived from an EMBL/GenBank/DDBJ whole genome shotgun (WGS) entry which is preliminary data.</text>
</comment>
<sequence>MEKKIVESIWADGIPAKIDPKDRMTEEDVLKLAINFALDHVIPKHYRLLGVNEDTHSYPNILVEYNLNQYAVAVVPSVFPFYRRMDVALACRFAADCRKKDFIPIFVGILVASNDPQRGEKSVLLKGDIFKMRLIGAKRITEAADQSFDVSKLDFTF</sequence>
<evidence type="ECO:0000313" key="1">
    <source>
        <dbReference type="EMBL" id="HIT50533.1"/>
    </source>
</evidence>
<reference evidence="1" key="2">
    <citation type="journal article" date="2021" name="PeerJ">
        <title>Extensive microbial diversity within the chicken gut microbiome revealed by metagenomics and culture.</title>
        <authorList>
            <person name="Gilroy R."/>
            <person name="Ravi A."/>
            <person name="Getino M."/>
            <person name="Pursley I."/>
            <person name="Horton D.L."/>
            <person name="Alikhan N.F."/>
            <person name="Baker D."/>
            <person name="Gharbi K."/>
            <person name="Hall N."/>
            <person name="Watson M."/>
            <person name="Adriaenssens E.M."/>
            <person name="Foster-Nyarko E."/>
            <person name="Jarju S."/>
            <person name="Secka A."/>
            <person name="Antonio M."/>
            <person name="Oren A."/>
            <person name="Chaudhuri R.R."/>
            <person name="La Ragione R."/>
            <person name="Hildebrand F."/>
            <person name="Pallen M.J."/>
        </authorList>
    </citation>
    <scope>NUCLEOTIDE SEQUENCE</scope>
    <source>
        <strain evidence="1">ChiW17-6978</strain>
    </source>
</reference>
<organism evidence="1 2">
    <name type="scientific">Candidatus Pelethenecus faecipullorum</name>
    <dbReference type="NCBI Taxonomy" id="2840900"/>
    <lineage>
        <taxon>Bacteria</taxon>
        <taxon>Bacillati</taxon>
        <taxon>Mycoplasmatota</taxon>
        <taxon>Mollicutes</taxon>
        <taxon>Candidatus Pelethenecus</taxon>
    </lineage>
</organism>
<dbReference type="EMBL" id="DVLF01000181">
    <property type="protein sequence ID" value="HIT50533.1"/>
    <property type="molecule type" value="Genomic_DNA"/>
</dbReference>
<evidence type="ECO:0000313" key="2">
    <source>
        <dbReference type="Proteomes" id="UP000886758"/>
    </source>
</evidence>
<dbReference type="AlphaFoldDB" id="A0A9D1GS90"/>
<reference evidence="1" key="1">
    <citation type="submission" date="2020-10" db="EMBL/GenBank/DDBJ databases">
        <authorList>
            <person name="Gilroy R."/>
        </authorList>
    </citation>
    <scope>NUCLEOTIDE SEQUENCE</scope>
    <source>
        <strain evidence="1">ChiW17-6978</strain>
    </source>
</reference>
<name>A0A9D1GS90_9MOLU</name>
<proteinExistence type="predicted"/>
<dbReference type="Proteomes" id="UP000886758">
    <property type="component" value="Unassembled WGS sequence"/>
</dbReference>
<accession>A0A9D1GS90</accession>
<gene>
    <name evidence="1" type="ORF">IAD46_05840</name>
</gene>
<protein>
    <submittedName>
        <fullName evidence="1">Uncharacterized protein</fullName>
    </submittedName>
</protein>